<proteinExistence type="predicted"/>
<evidence type="ECO:0000259" key="1">
    <source>
        <dbReference type="Pfam" id="PF04313"/>
    </source>
</evidence>
<evidence type="ECO:0000313" key="3">
    <source>
        <dbReference type="Proteomes" id="UP000295176"/>
    </source>
</evidence>
<dbReference type="GO" id="GO:0009035">
    <property type="term" value="F:type I site-specific deoxyribonuclease activity"/>
    <property type="evidence" value="ECO:0007669"/>
    <property type="project" value="UniProtKB-EC"/>
</dbReference>
<accession>A0A4R6RT92</accession>
<dbReference type="InterPro" id="IPR007409">
    <property type="entry name" value="Restrct_endonuc_type1_HsdR_N"/>
</dbReference>
<dbReference type="PIRSF" id="PIRSF035009">
    <property type="entry name" value="UCP035009_HSDR_N"/>
    <property type="match status" value="1"/>
</dbReference>
<evidence type="ECO:0000313" key="2">
    <source>
        <dbReference type="EMBL" id="TDP90101.1"/>
    </source>
</evidence>
<organism evidence="2 3">
    <name type="scientific">Halanaerobium saccharolyticum</name>
    <dbReference type="NCBI Taxonomy" id="43595"/>
    <lineage>
        <taxon>Bacteria</taxon>
        <taxon>Bacillati</taxon>
        <taxon>Bacillota</taxon>
        <taxon>Clostridia</taxon>
        <taxon>Halanaerobiales</taxon>
        <taxon>Halanaerobiaceae</taxon>
        <taxon>Halanaerobium</taxon>
    </lineage>
</organism>
<feature type="domain" description="Restriction endonuclease type I HsdR N-terminal" evidence="1">
    <location>
        <begin position="44"/>
        <end position="126"/>
    </location>
</feature>
<dbReference type="InterPro" id="IPR017035">
    <property type="entry name" value="UCP035009_HsdR_All3000-type"/>
</dbReference>
<protein>
    <recommendedName>
        <fullName evidence="1">Restriction endonuclease type I HsdR N-terminal domain-containing protein</fullName>
    </recommendedName>
</protein>
<dbReference type="GO" id="GO:0005524">
    <property type="term" value="F:ATP binding"/>
    <property type="evidence" value="ECO:0007669"/>
    <property type="project" value="UniProtKB-KW"/>
</dbReference>
<dbReference type="AlphaFoldDB" id="A0A4R6RT92"/>
<dbReference type="RefSeq" id="WP_133530852.1">
    <property type="nucleotide sequence ID" value="NZ_SNXX01000021.1"/>
</dbReference>
<dbReference type="Proteomes" id="UP000295176">
    <property type="component" value="Unassembled WGS sequence"/>
</dbReference>
<gene>
    <name evidence="2" type="ORF">C7957_12139</name>
</gene>
<comment type="caution">
    <text evidence="2">The sequence shown here is derived from an EMBL/GenBank/DDBJ whole genome shotgun (WGS) entry which is preliminary data.</text>
</comment>
<dbReference type="Pfam" id="PF04313">
    <property type="entry name" value="HSDR_N"/>
    <property type="match status" value="1"/>
</dbReference>
<sequence>MDLTDGLFELSDKITEISDQINSEEAAKNAFIMPFFDLLGYDTRNPIEFVPEFTADVGNKKGEKVDYAIVIDGQTQMLIEAKWCNNDKLDPHNEQLTRYFTVTNAKIGILTNGVTYKFYTDLEVENKMDRKPFLEIDMTNLKEQEISELKKFYKDAFNIDNILSTAEILKYSNAIKRLITSQFEDPDENFVTYVLSEVYEGRKTQNVKDKFQDIIKKSISQIINSMVREKLESALDTKEEQEAEEVAEAIEEISDAPVYETTEEELSGYYTIKSIFSEFTDPERITYKDTLNYFSVLLDDNTRKWICRLYFNYTNYYIEFPVYCYETRNISVTRTCFSPVNI</sequence>
<dbReference type="GO" id="GO:0009307">
    <property type="term" value="P:DNA restriction-modification system"/>
    <property type="evidence" value="ECO:0007669"/>
    <property type="project" value="UniProtKB-KW"/>
</dbReference>
<name>A0A4R6RT92_9FIRM</name>
<dbReference type="GO" id="GO:0003677">
    <property type="term" value="F:DNA binding"/>
    <property type="evidence" value="ECO:0007669"/>
    <property type="project" value="UniProtKB-KW"/>
</dbReference>
<reference evidence="2 3" key="1">
    <citation type="submission" date="2019-03" db="EMBL/GenBank/DDBJ databases">
        <title>Subsurface microbial communities from deep shales in Ohio and West Virginia, USA.</title>
        <authorList>
            <person name="Wrighton K."/>
        </authorList>
    </citation>
    <scope>NUCLEOTIDE SEQUENCE [LARGE SCALE GENOMIC DNA]</scope>
    <source>
        <strain evidence="2 3">MSL 7</strain>
    </source>
</reference>
<dbReference type="EMBL" id="SNXX01000021">
    <property type="protein sequence ID" value="TDP90101.1"/>
    <property type="molecule type" value="Genomic_DNA"/>
</dbReference>